<dbReference type="InterPro" id="IPR012336">
    <property type="entry name" value="Thioredoxin-like_fold"/>
</dbReference>
<sequence>MLSAAWQYACGRQPRPQEQAMIKRSPTHSPITLYGFGPGFGLPEVSPYVMKTEIQLKLAGLAYVKDLSGFDAAPKGKLPYIRDAEAVVADSTFIRAHLERRYDLDLDAGLCTTERSIAWMVERMLEDHLAWTSGYFRWLVPENFAKGPAHFFDDAPEEIRPHLLVQVQEEVRGTYYAQGVARHTPAEIAELGARSLKSLAMLLGDKPYVMGERPSSVDAITLGILAGILAPFFDTPLRRAAEGFDNLRDYVDRLMAQFYPEHAWAPVARPAAARRPHFAITPLVRVLSA</sequence>
<dbReference type="Gene3D" id="1.20.1050.10">
    <property type="match status" value="1"/>
</dbReference>
<protein>
    <submittedName>
        <fullName evidence="3">Glutathione S-transferase family protein</fullName>
    </submittedName>
</protein>
<dbReference type="PANTHER" id="PTHR12289">
    <property type="entry name" value="METAXIN RELATED"/>
    <property type="match status" value="1"/>
</dbReference>
<dbReference type="EMBL" id="QYUK01000016">
    <property type="protein sequence ID" value="RJF80604.1"/>
    <property type="molecule type" value="Genomic_DNA"/>
</dbReference>
<evidence type="ECO:0000259" key="2">
    <source>
        <dbReference type="Pfam" id="PF17172"/>
    </source>
</evidence>
<dbReference type="PANTHER" id="PTHR12289:SF41">
    <property type="entry name" value="FAILED AXON CONNECTIONS-RELATED"/>
    <property type="match status" value="1"/>
</dbReference>
<dbReference type="GO" id="GO:0016740">
    <property type="term" value="F:transferase activity"/>
    <property type="evidence" value="ECO:0007669"/>
    <property type="project" value="UniProtKB-KW"/>
</dbReference>
<evidence type="ECO:0000313" key="3">
    <source>
        <dbReference type="EMBL" id="RJF80604.1"/>
    </source>
</evidence>
<dbReference type="CDD" id="cd03193">
    <property type="entry name" value="GST_C_Metaxin"/>
    <property type="match status" value="1"/>
</dbReference>
<keyword evidence="3" id="KW-0808">Transferase</keyword>
<evidence type="ECO:0000259" key="1">
    <source>
        <dbReference type="Pfam" id="PF17171"/>
    </source>
</evidence>
<dbReference type="SUPFAM" id="SSF52833">
    <property type="entry name" value="Thioredoxin-like"/>
    <property type="match status" value="1"/>
</dbReference>
<dbReference type="Pfam" id="PF17172">
    <property type="entry name" value="GST_N_4"/>
    <property type="match status" value="1"/>
</dbReference>
<dbReference type="OrthoDB" id="7664269at2"/>
<keyword evidence="4" id="KW-1185">Reference proteome</keyword>
<dbReference type="SFLD" id="SFLDG01180">
    <property type="entry name" value="SUF1"/>
    <property type="match status" value="1"/>
</dbReference>
<dbReference type="SFLD" id="SFLDG01200">
    <property type="entry name" value="SUF1.1"/>
    <property type="match status" value="1"/>
</dbReference>
<dbReference type="Proteomes" id="UP000284605">
    <property type="component" value="Unassembled WGS sequence"/>
</dbReference>
<organism evidence="3 4">
    <name type="scientific">Oleomonas cavernae</name>
    <dbReference type="NCBI Taxonomy" id="2320859"/>
    <lineage>
        <taxon>Bacteria</taxon>
        <taxon>Pseudomonadati</taxon>
        <taxon>Pseudomonadota</taxon>
        <taxon>Alphaproteobacteria</taxon>
        <taxon>Acetobacterales</taxon>
        <taxon>Acetobacteraceae</taxon>
        <taxon>Oleomonas</taxon>
    </lineage>
</organism>
<dbReference type="SUPFAM" id="SSF47616">
    <property type="entry name" value="GST C-terminal domain-like"/>
    <property type="match status" value="1"/>
</dbReference>
<dbReference type="InterPro" id="IPR040079">
    <property type="entry name" value="Glutathione_S-Trfase"/>
</dbReference>
<dbReference type="InterPro" id="IPR026928">
    <property type="entry name" value="FAX/IsoI-like"/>
</dbReference>
<dbReference type="InterPro" id="IPR036249">
    <property type="entry name" value="Thioredoxin-like_sf"/>
</dbReference>
<accession>A0A418VTY4</accession>
<dbReference type="Pfam" id="PF17171">
    <property type="entry name" value="GST_C_6"/>
    <property type="match status" value="1"/>
</dbReference>
<feature type="domain" description="Metaxin glutathione S-transferase" evidence="1">
    <location>
        <begin position="194"/>
        <end position="254"/>
    </location>
</feature>
<dbReference type="SFLD" id="SFLDS00019">
    <property type="entry name" value="Glutathione_Transferase_(cytos"/>
    <property type="match status" value="1"/>
</dbReference>
<dbReference type="AlphaFoldDB" id="A0A418VTY4"/>
<dbReference type="InterPro" id="IPR050931">
    <property type="entry name" value="Mito_Protein_Transport_Metaxin"/>
</dbReference>
<proteinExistence type="predicted"/>
<gene>
    <name evidence="3" type="ORF">D3874_26175</name>
</gene>
<name>A0A418VTY4_9PROT</name>
<comment type="caution">
    <text evidence="3">The sequence shown here is derived from an EMBL/GenBank/DDBJ whole genome shotgun (WGS) entry which is preliminary data.</text>
</comment>
<evidence type="ECO:0000313" key="4">
    <source>
        <dbReference type="Proteomes" id="UP000284605"/>
    </source>
</evidence>
<dbReference type="InterPro" id="IPR036282">
    <property type="entry name" value="Glutathione-S-Trfase_C_sf"/>
</dbReference>
<dbReference type="InterPro" id="IPR033468">
    <property type="entry name" value="Metaxin_GST"/>
</dbReference>
<reference evidence="3 4" key="1">
    <citation type="submission" date="2018-09" db="EMBL/GenBank/DDBJ databases">
        <authorList>
            <person name="Zhu H."/>
        </authorList>
    </citation>
    <scope>NUCLEOTIDE SEQUENCE [LARGE SCALE GENOMIC DNA]</scope>
    <source>
        <strain evidence="3 4">K1W22B-8</strain>
    </source>
</reference>
<feature type="domain" description="Thioredoxin-like fold" evidence="2">
    <location>
        <begin position="47"/>
        <end position="143"/>
    </location>
</feature>
<dbReference type="Gene3D" id="3.40.30.10">
    <property type="entry name" value="Glutaredoxin"/>
    <property type="match status" value="1"/>
</dbReference>